<organism evidence="2 3">
    <name type="scientific">Botrytis elliptica</name>
    <dbReference type="NCBI Taxonomy" id="278938"/>
    <lineage>
        <taxon>Eukaryota</taxon>
        <taxon>Fungi</taxon>
        <taxon>Dikarya</taxon>
        <taxon>Ascomycota</taxon>
        <taxon>Pezizomycotina</taxon>
        <taxon>Leotiomycetes</taxon>
        <taxon>Helotiales</taxon>
        <taxon>Sclerotiniaceae</taxon>
        <taxon>Botrytis</taxon>
    </lineage>
</organism>
<proteinExistence type="predicted"/>
<comment type="caution">
    <text evidence="2">The sequence shown here is derived from an EMBL/GenBank/DDBJ whole genome shotgun (WGS) entry which is preliminary data.</text>
</comment>
<evidence type="ECO:0000256" key="1">
    <source>
        <dbReference type="SAM" id="Phobius"/>
    </source>
</evidence>
<keyword evidence="1" id="KW-0812">Transmembrane</keyword>
<accession>A0A4Z1INA7</accession>
<dbReference type="EMBL" id="PQXM01001096">
    <property type="protein sequence ID" value="TGO62876.1"/>
    <property type="molecule type" value="Genomic_DNA"/>
</dbReference>
<sequence length="76" mass="8348">MDLLEANEKRLTNALAELNALYYIASCLLMLNEASMIILFCSYCWLIGSSINVSTIISTSMVLMAGILGNQFPVII</sequence>
<keyword evidence="1" id="KW-0472">Membrane</keyword>
<protein>
    <submittedName>
        <fullName evidence="2">Uncharacterized protein</fullName>
    </submittedName>
</protein>
<reference evidence="2 3" key="1">
    <citation type="submission" date="2017-12" db="EMBL/GenBank/DDBJ databases">
        <title>Comparative genomics of Botrytis spp.</title>
        <authorList>
            <person name="Valero-Jimenez C.A."/>
            <person name="Tapia P."/>
            <person name="Veloso J."/>
            <person name="Silva-Moreno E."/>
            <person name="Staats M."/>
            <person name="Valdes J.H."/>
            <person name="Van Kan J.A.L."/>
        </authorList>
    </citation>
    <scope>NUCLEOTIDE SEQUENCE [LARGE SCALE GENOMIC DNA]</scope>
    <source>
        <strain evidence="2 3">Be9601</strain>
    </source>
</reference>
<gene>
    <name evidence="2" type="ORF">BELL_1098g00010</name>
</gene>
<keyword evidence="3" id="KW-1185">Reference proteome</keyword>
<dbReference type="AlphaFoldDB" id="A0A4Z1INA7"/>
<evidence type="ECO:0000313" key="2">
    <source>
        <dbReference type="EMBL" id="TGO62876.1"/>
    </source>
</evidence>
<evidence type="ECO:0000313" key="3">
    <source>
        <dbReference type="Proteomes" id="UP000297229"/>
    </source>
</evidence>
<dbReference type="Proteomes" id="UP000297229">
    <property type="component" value="Unassembled WGS sequence"/>
</dbReference>
<feature type="transmembrane region" description="Helical" evidence="1">
    <location>
        <begin position="20"/>
        <end position="46"/>
    </location>
</feature>
<name>A0A4Z1INA7_9HELO</name>
<feature type="transmembrane region" description="Helical" evidence="1">
    <location>
        <begin position="53"/>
        <end position="72"/>
    </location>
</feature>
<keyword evidence="1" id="KW-1133">Transmembrane helix</keyword>